<keyword evidence="2" id="KW-0813">Transport</keyword>
<dbReference type="InterPro" id="IPR006059">
    <property type="entry name" value="SBP"/>
</dbReference>
<dbReference type="AlphaFoldDB" id="A0A4V6MSF0"/>
<dbReference type="GO" id="GO:0055052">
    <property type="term" value="C:ATP-binding cassette (ABC) transporter complex, substrate-binding subunit-containing"/>
    <property type="evidence" value="ECO:0007669"/>
    <property type="project" value="TreeGrafter"/>
</dbReference>
<sequence>MAHSFVLKHACVVLTSLLTLTACSIPASKNTATGEKGGGPASGVTEISFWHNWSTGPSGESITKSVEAFNKSHPNIKVKPVYVAADGGDSVTSKLVTAVAGGNPPDVMLASRYGVAEYMDAVTLLDDRAKKDNITESMFYKWAWDESVYEGKLLGIPYDGTARALFYNKDHFKEAGLDPEKPPTTIAELEEAAKKLTKKEGSKFTRFGLIPWYGEGWVYSWGWAFGGSFLDEKSGKVTANDPNIIKSLEWETNFAKQFGIQDVTSFTSSAGTNATNPFITGQLSMMVNGNWMISQIEEYNPKLNYGIGYIPTPTGKDFNTFVGGRVLIMPKGVKNPDAAWEFIKWMTTSEEAQSLKKITGEFAAIPSINKKIYADDRRQDKFLEVLPNGKNRPVVLAGNMMWDELAKAPDLVNNGKGTPKEILDQITKKVNDEINKKKAQIK</sequence>
<keyword evidence="6" id="KW-1185">Reference proteome</keyword>
<evidence type="ECO:0000256" key="4">
    <source>
        <dbReference type="SAM" id="SignalP"/>
    </source>
</evidence>
<organism evidence="5 6">
    <name type="scientific">Paenibacillus thalictri</name>
    <dbReference type="NCBI Taxonomy" id="2527873"/>
    <lineage>
        <taxon>Bacteria</taxon>
        <taxon>Bacillati</taxon>
        <taxon>Bacillota</taxon>
        <taxon>Bacilli</taxon>
        <taxon>Bacillales</taxon>
        <taxon>Paenibacillaceae</taxon>
        <taxon>Paenibacillus</taxon>
    </lineage>
</organism>
<dbReference type="GO" id="GO:1901982">
    <property type="term" value="F:maltose binding"/>
    <property type="evidence" value="ECO:0007669"/>
    <property type="project" value="TreeGrafter"/>
</dbReference>
<evidence type="ECO:0000256" key="3">
    <source>
        <dbReference type="ARBA" id="ARBA00022729"/>
    </source>
</evidence>
<proteinExistence type="inferred from homology"/>
<evidence type="ECO:0000313" key="5">
    <source>
        <dbReference type="EMBL" id="TBL75149.1"/>
    </source>
</evidence>
<accession>A0A4V6MSF0</accession>
<dbReference type="SUPFAM" id="SSF53850">
    <property type="entry name" value="Periplasmic binding protein-like II"/>
    <property type="match status" value="1"/>
</dbReference>
<evidence type="ECO:0000256" key="2">
    <source>
        <dbReference type="ARBA" id="ARBA00022448"/>
    </source>
</evidence>
<dbReference type="Pfam" id="PF01547">
    <property type="entry name" value="SBP_bac_1"/>
    <property type="match status" value="1"/>
</dbReference>
<evidence type="ECO:0000256" key="1">
    <source>
        <dbReference type="ARBA" id="ARBA00008520"/>
    </source>
</evidence>
<reference evidence="5 6" key="1">
    <citation type="submission" date="2019-02" db="EMBL/GenBank/DDBJ databases">
        <title>Paenibacillus sp. nov., isolated from surface-sterilized tissue of Thalictrum simplex L.</title>
        <authorList>
            <person name="Tuo L."/>
        </authorList>
    </citation>
    <scope>NUCLEOTIDE SEQUENCE [LARGE SCALE GENOMIC DNA]</scope>
    <source>
        <strain evidence="5 6">N2SHLJ1</strain>
    </source>
</reference>
<dbReference type="RefSeq" id="WP_131016045.1">
    <property type="nucleotide sequence ID" value="NZ_SIRE01000018.1"/>
</dbReference>
<dbReference type="GO" id="GO:0015768">
    <property type="term" value="P:maltose transport"/>
    <property type="evidence" value="ECO:0007669"/>
    <property type="project" value="TreeGrafter"/>
</dbReference>
<dbReference type="Gene3D" id="3.40.190.10">
    <property type="entry name" value="Periplasmic binding protein-like II"/>
    <property type="match status" value="2"/>
</dbReference>
<evidence type="ECO:0000313" key="6">
    <source>
        <dbReference type="Proteomes" id="UP000293142"/>
    </source>
</evidence>
<name>A0A4V6MSF0_9BACL</name>
<dbReference type="OrthoDB" id="9769685at2"/>
<comment type="similarity">
    <text evidence="1">Belongs to the bacterial solute-binding protein 1 family.</text>
</comment>
<feature type="signal peptide" evidence="4">
    <location>
        <begin position="1"/>
        <end position="24"/>
    </location>
</feature>
<keyword evidence="3 4" id="KW-0732">Signal</keyword>
<dbReference type="Proteomes" id="UP000293142">
    <property type="component" value="Unassembled WGS sequence"/>
</dbReference>
<protein>
    <submittedName>
        <fullName evidence="5">ABC transporter substrate-binding protein</fullName>
    </submittedName>
</protein>
<dbReference type="GO" id="GO:0042956">
    <property type="term" value="P:maltodextrin transmembrane transport"/>
    <property type="evidence" value="ECO:0007669"/>
    <property type="project" value="TreeGrafter"/>
</dbReference>
<gene>
    <name evidence="5" type="ORF">EYB31_24410</name>
</gene>
<dbReference type="PANTHER" id="PTHR30061">
    <property type="entry name" value="MALTOSE-BINDING PERIPLASMIC PROTEIN"/>
    <property type="match status" value="1"/>
</dbReference>
<dbReference type="PANTHER" id="PTHR30061:SF50">
    <property type="entry name" value="MALTOSE_MALTODEXTRIN-BINDING PERIPLASMIC PROTEIN"/>
    <property type="match status" value="1"/>
</dbReference>
<feature type="chain" id="PRO_5038754155" evidence="4">
    <location>
        <begin position="25"/>
        <end position="442"/>
    </location>
</feature>
<dbReference type="CDD" id="cd14748">
    <property type="entry name" value="PBP2_UgpB"/>
    <property type="match status" value="1"/>
</dbReference>
<comment type="caution">
    <text evidence="5">The sequence shown here is derived from an EMBL/GenBank/DDBJ whole genome shotgun (WGS) entry which is preliminary data.</text>
</comment>
<dbReference type="EMBL" id="SIRE01000018">
    <property type="protein sequence ID" value="TBL75149.1"/>
    <property type="molecule type" value="Genomic_DNA"/>
</dbReference>